<accession>A0A0R1VSB9</accession>
<dbReference type="OrthoDB" id="9793746at2"/>
<feature type="transmembrane region" description="Helical" evidence="1">
    <location>
        <begin position="53"/>
        <end position="78"/>
    </location>
</feature>
<keyword evidence="1" id="KW-0812">Transmembrane</keyword>
<feature type="transmembrane region" description="Helical" evidence="1">
    <location>
        <begin position="241"/>
        <end position="262"/>
    </location>
</feature>
<evidence type="ECO:0000313" key="2">
    <source>
        <dbReference type="EMBL" id="KRM08615.1"/>
    </source>
</evidence>
<keyword evidence="3" id="KW-1185">Reference proteome</keyword>
<dbReference type="Pfam" id="PF04018">
    <property type="entry name" value="VCA0040-like"/>
    <property type="match status" value="1"/>
</dbReference>
<dbReference type="PANTHER" id="PTHR37308:SF1">
    <property type="entry name" value="POLYPRENYL-PHOSPHATE TRANSPORTER"/>
    <property type="match status" value="1"/>
</dbReference>
<keyword evidence="1" id="KW-1133">Transmembrane helix</keyword>
<protein>
    <submittedName>
        <fullName evidence="2">Putative integral membrane protein</fullName>
    </submittedName>
</protein>
<dbReference type="STRING" id="1423735.FC15_GL000350"/>
<feature type="transmembrane region" description="Helical" evidence="1">
    <location>
        <begin position="143"/>
        <end position="163"/>
    </location>
</feature>
<dbReference type="PATRIC" id="fig|1423735.3.peg.360"/>
<reference evidence="2 3" key="1">
    <citation type="journal article" date="2015" name="Genome Announc.">
        <title>Expanding the biotechnology potential of lactobacilli through comparative genomics of 213 strains and associated genera.</title>
        <authorList>
            <person name="Sun Z."/>
            <person name="Harris H.M."/>
            <person name="McCann A."/>
            <person name="Guo C."/>
            <person name="Argimon S."/>
            <person name="Zhang W."/>
            <person name="Yang X."/>
            <person name="Jeffery I.B."/>
            <person name="Cooney J.C."/>
            <person name="Kagawa T.F."/>
            <person name="Liu W."/>
            <person name="Song Y."/>
            <person name="Salvetti E."/>
            <person name="Wrobel A."/>
            <person name="Rasinkangas P."/>
            <person name="Parkhill J."/>
            <person name="Rea M.C."/>
            <person name="O'Sullivan O."/>
            <person name="Ritari J."/>
            <person name="Douillard F.P."/>
            <person name="Paul Ross R."/>
            <person name="Yang R."/>
            <person name="Briner A.E."/>
            <person name="Felis G.E."/>
            <person name="de Vos W.M."/>
            <person name="Barrangou R."/>
            <person name="Klaenhammer T.R."/>
            <person name="Caufield P.W."/>
            <person name="Cui Y."/>
            <person name="Zhang H."/>
            <person name="O'Toole P.W."/>
        </authorList>
    </citation>
    <scope>NUCLEOTIDE SEQUENCE [LARGE SCALE GENOMIC DNA]</scope>
    <source>
        <strain evidence="2 3">DSM 17758</strain>
    </source>
</reference>
<dbReference type="EMBL" id="AZFX01000080">
    <property type="protein sequence ID" value="KRM08615.1"/>
    <property type="molecule type" value="Genomic_DNA"/>
</dbReference>
<sequence length="279" mass="30683">MIDWVLRFVKGIFIGSGFILPGVSGGALAAVFGVYERIIAFLAHMTKNFKKNVLYFIPLGLGGIAGVYLFSFLVSFALGKYEHQILWFFVGAIVGTVPALWRQAGKKGRQRKHYGILIVTFLISLAFLMYGAQLFGSGVPQNFWTWLLAGFLMGLGMIVPGLSPSNFLVYMGMYKDMADGIHNMDLAVILPILIGGVGSVLLLSKIADYVFQRTYAGMFHFILGVVFASTVMIIPFGVRFTFLQIVASAVLFLAGAALSFWMSRLENKYQDDEPLAPVS</sequence>
<feature type="transmembrane region" description="Helical" evidence="1">
    <location>
        <begin position="113"/>
        <end position="131"/>
    </location>
</feature>
<gene>
    <name evidence="2" type="ORF">FC15_GL000350</name>
</gene>
<organism evidence="2 3">
    <name type="scientific">Lapidilactobacillus concavus DSM 17758</name>
    <dbReference type="NCBI Taxonomy" id="1423735"/>
    <lineage>
        <taxon>Bacteria</taxon>
        <taxon>Bacillati</taxon>
        <taxon>Bacillota</taxon>
        <taxon>Bacilli</taxon>
        <taxon>Lactobacillales</taxon>
        <taxon>Lactobacillaceae</taxon>
        <taxon>Lapidilactobacillus</taxon>
    </lineage>
</organism>
<dbReference type="PANTHER" id="PTHR37308">
    <property type="entry name" value="INTEGRAL MEMBRANE PROTEIN"/>
    <property type="match status" value="1"/>
</dbReference>
<evidence type="ECO:0000313" key="3">
    <source>
        <dbReference type="Proteomes" id="UP000051315"/>
    </source>
</evidence>
<feature type="transmembrane region" description="Helical" evidence="1">
    <location>
        <begin position="12"/>
        <end position="32"/>
    </location>
</feature>
<dbReference type="RefSeq" id="WP_057825244.1">
    <property type="nucleotide sequence ID" value="NZ_AZFX01000080.1"/>
</dbReference>
<feature type="transmembrane region" description="Helical" evidence="1">
    <location>
        <begin position="84"/>
        <end position="101"/>
    </location>
</feature>
<evidence type="ECO:0000256" key="1">
    <source>
        <dbReference type="SAM" id="Phobius"/>
    </source>
</evidence>
<keyword evidence="1" id="KW-0472">Membrane</keyword>
<dbReference type="Proteomes" id="UP000051315">
    <property type="component" value="Unassembled WGS sequence"/>
</dbReference>
<dbReference type="AlphaFoldDB" id="A0A0R1VSB9"/>
<feature type="transmembrane region" description="Helical" evidence="1">
    <location>
        <begin position="184"/>
        <end position="203"/>
    </location>
</feature>
<name>A0A0R1VSB9_9LACO</name>
<comment type="caution">
    <text evidence="2">The sequence shown here is derived from an EMBL/GenBank/DDBJ whole genome shotgun (WGS) entry which is preliminary data.</text>
</comment>
<feature type="transmembrane region" description="Helical" evidence="1">
    <location>
        <begin position="215"/>
        <end position="234"/>
    </location>
</feature>
<proteinExistence type="predicted"/>
<dbReference type="InterPro" id="IPR007163">
    <property type="entry name" value="VCA0040-like"/>
</dbReference>